<gene>
    <name evidence="1" type="ORF">C427_0271</name>
</gene>
<evidence type="ECO:0000313" key="1">
    <source>
        <dbReference type="EMBL" id="AGH42381.1"/>
    </source>
</evidence>
<protein>
    <submittedName>
        <fullName evidence="1">Uncharacterized protein</fullName>
    </submittedName>
</protein>
<dbReference type="KEGG" id="gps:C427_0271"/>
<dbReference type="HOGENOM" id="CLU_3028155_0_0_6"/>
<dbReference type="PATRIC" id="fig|1129794.4.peg.267"/>
<evidence type="ECO:0000313" key="2">
    <source>
        <dbReference type="Proteomes" id="UP000011864"/>
    </source>
</evidence>
<reference evidence="1 2" key="1">
    <citation type="journal article" date="2013" name="Genome Announc.">
        <title>Complete Genome Sequence of Glaciecola psychrophila Strain 170T.</title>
        <authorList>
            <person name="Yin J."/>
            <person name="Chen J."/>
            <person name="Liu G."/>
            <person name="Yu Y."/>
            <person name="Song L."/>
            <person name="Wang X."/>
            <person name="Qu X."/>
        </authorList>
    </citation>
    <scope>NUCLEOTIDE SEQUENCE [LARGE SCALE GENOMIC DNA]</scope>
    <source>
        <strain evidence="1 2">170</strain>
    </source>
</reference>
<sequence length="55" mass="6137">MQDKTAGPAQEFTHHLCKGNIGLIMPYSKGFVLLVLGYVFQLWENYTCACPVSTD</sequence>
<dbReference type="Proteomes" id="UP000011864">
    <property type="component" value="Chromosome"/>
</dbReference>
<name>M4RFP6_9ALTE</name>
<dbReference type="AlphaFoldDB" id="M4RFP6"/>
<dbReference type="EMBL" id="CP003837">
    <property type="protein sequence ID" value="AGH42381.1"/>
    <property type="molecule type" value="Genomic_DNA"/>
</dbReference>
<keyword evidence="2" id="KW-1185">Reference proteome</keyword>
<organism evidence="1 2">
    <name type="scientific">Paraglaciecola psychrophila 170</name>
    <dbReference type="NCBI Taxonomy" id="1129794"/>
    <lineage>
        <taxon>Bacteria</taxon>
        <taxon>Pseudomonadati</taxon>
        <taxon>Pseudomonadota</taxon>
        <taxon>Gammaproteobacteria</taxon>
        <taxon>Alteromonadales</taxon>
        <taxon>Alteromonadaceae</taxon>
        <taxon>Paraglaciecola</taxon>
    </lineage>
</organism>
<accession>M4RFP6</accession>
<proteinExistence type="predicted"/>